<dbReference type="NCBIfam" id="NF011105">
    <property type="entry name" value="PRK14532.1"/>
    <property type="match status" value="1"/>
</dbReference>
<feature type="binding site" evidence="5">
    <location>
        <position position="144"/>
    </location>
    <ligand>
        <name>AMP</name>
        <dbReference type="ChEBI" id="CHEBI:456215"/>
    </ligand>
</feature>
<feature type="binding site" evidence="5">
    <location>
        <position position="172"/>
    </location>
    <ligand>
        <name>ATP</name>
        <dbReference type="ChEBI" id="CHEBI:30616"/>
    </ligand>
</feature>
<dbReference type="NCBIfam" id="NF011101">
    <property type="entry name" value="PRK14528.1"/>
    <property type="match status" value="1"/>
</dbReference>
<evidence type="ECO:0000256" key="6">
    <source>
        <dbReference type="RuleBase" id="RU003330"/>
    </source>
</evidence>
<dbReference type="Gene3D" id="3.40.50.300">
    <property type="entry name" value="P-loop containing nucleotide triphosphate hydrolases"/>
    <property type="match status" value="1"/>
</dbReference>
<comment type="domain">
    <text evidence="5">Consists of three domains, a large central CORE domain and two small peripheral domains, NMPbind and LID, which undergo movements during catalysis. The LID domain closes over the site of phosphoryl transfer upon ATP binding. Assembling and dissambling the active center during each catalytic cycle provides an effective means to prevent ATP hydrolysis.</text>
</comment>
<dbReference type="GO" id="GO:0005737">
    <property type="term" value="C:cytoplasm"/>
    <property type="evidence" value="ECO:0007669"/>
    <property type="project" value="UniProtKB-SubCell"/>
</dbReference>
<feature type="binding site" evidence="5">
    <location>
        <position position="31"/>
    </location>
    <ligand>
        <name>AMP</name>
        <dbReference type="ChEBI" id="CHEBI:456215"/>
    </ligand>
</feature>
<evidence type="ECO:0000256" key="5">
    <source>
        <dbReference type="HAMAP-Rule" id="MF_00235"/>
    </source>
</evidence>
<comment type="caution">
    <text evidence="5">Lacks conserved residue(s) required for the propagation of feature annotation.</text>
</comment>
<dbReference type="InterPro" id="IPR027417">
    <property type="entry name" value="P-loop_NTPase"/>
</dbReference>
<evidence type="ECO:0000256" key="4">
    <source>
        <dbReference type="ARBA" id="ARBA00022777"/>
    </source>
</evidence>
<dbReference type="InterPro" id="IPR033690">
    <property type="entry name" value="Adenylat_kinase_CS"/>
</dbReference>
<dbReference type="NCBIfam" id="NF011100">
    <property type="entry name" value="PRK14527.1"/>
    <property type="match status" value="1"/>
</dbReference>
<dbReference type="PROSITE" id="PS00113">
    <property type="entry name" value="ADENYLATE_KINASE"/>
    <property type="match status" value="1"/>
</dbReference>
<dbReference type="EMBL" id="VYXP01000005">
    <property type="protein sequence ID" value="KAA9131605.1"/>
    <property type="molecule type" value="Genomic_DNA"/>
</dbReference>
<dbReference type="Pfam" id="PF00406">
    <property type="entry name" value="ADK"/>
    <property type="match status" value="1"/>
</dbReference>
<dbReference type="InterPro" id="IPR006259">
    <property type="entry name" value="Adenyl_kin_sub"/>
</dbReference>
<comment type="function">
    <text evidence="5">Catalyzes the reversible transfer of the terminal phosphate group between ATP and AMP. Plays an important role in cellular energy homeostasis and in adenine nucleotide metabolism.</text>
</comment>
<keyword evidence="5" id="KW-0963">Cytoplasm</keyword>
<feature type="binding site" evidence="5">
    <location>
        <position position="127"/>
    </location>
    <ligand>
        <name>ATP</name>
        <dbReference type="ChEBI" id="CHEBI:30616"/>
    </ligand>
</feature>
<dbReference type="NCBIfam" id="NF001381">
    <property type="entry name" value="PRK00279.1-3"/>
    <property type="match status" value="1"/>
</dbReference>
<dbReference type="HAMAP" id="MF_00235">
    <property type="entry name" value="Adenylate_kinase_Adk"/>
    <property type="match status" value="1"/>
</dbReference>
<dbReference type="UniPathway" id="UPA00588">
    <property type="reaction ID" value="UER00649"/>
</dbReference>
<evidence type="ECO:0000256" key="2">
    <source>
        <dbReference type="ARBA" id="ARBA00022727"/>
    </source>
</evidence>
<gene>
    <name evidence="5" type="primary">adk</name>
    <name evidence="8" type="ORF">F3N42_09830</name>
</gene>
<feature type="binding site" evidence="5">
    <location>
        <position position="133"/>
    </location>
    <ligand>
        <name>AMP</name>
        <dbReference type="ChEBI" id="CHEBI:456215"/>
    </ligand>
</feature>
<comment type="caution">
    <text evidence="8">The sequence shown here is derived from an EMBL/GenBank/DDBJ whole genome shotgun (WGS) entry which is preliminary data.</text>
</comment>
<dbReference type="Proteomes" id="UP000325372">
    <property type="component" value="Unassembled WGS sequence"/>
</dbReference>
<dbReference type="SUPFAM" id="SSF52540">
    <property type="entry name" value="P-loop containing nucleoside triphosphate hydrolases"/>
    <property type="match status" value="1"/>
</dbReference>
<keyword evidence="9" id="KW-1185">Reference proteome</keyword>
<protein>
    <recommendedName>
        <fullName evidence="5 7">Adenylate kinase</fullName>
        <shortName evidence="5">AK</shortName>
        <ecNumber evidence="5 7">2.7.4.3</ecNumber>
    </recommendedName>
    <alternativeName>
        <fullName evidence="5">ATP-AMP transphosphorylase</fullName>
    </alternativeName>
    <alternativeName>
        <fullName evidence="5">ATP:AMP phosphotransferase</fullName>
    </alternativeName>
    <alternativeName>
        <fullName evidence="5">Adenylate monophosphate kinase</fullName>
    </alternativeName>
</protein>
<evidence type="ECO:0000313" key="9">
    <source>
        <dbReference type="Proteomes" id="UP000325372"/>
    </source>
</evidence>
<feature type="binding site" evidence="5">
    <location>
        <begin position="85"/>
        <end position="88"/>
    </location>
    <ligand>
        <name>AMP</name>
        <dbReference type="ChEBI" id="CHEBI:456215"/>
    </ligand>
</feature>
<comment type="subunit">
    <text evidence="5 7">Monomer.</text>
</comment>
<evidence type="ECO:0000313" key="8">
    <source>
        <dbReference type="EMBL" id="KAA9131605.1"/>
    </source>
</evidence>
<proteinExistence type="inferred from homology"/>
<dbReference type="EC" id="2.7.4.3" evidence="5 7"/>
<sequence>MRIVLLGAPGSGKGTQAALLKDHFEIPHISTGDLLRQAVANQTPLGQQAKAIMDRGELVPDDVMLNLIEERLAEADVAPGFILDGYPRNLAQAEALEALLGKLDQPIEEAVMIEVSEDRVVERIAKRATEEGRSDDTEEVVRNRMRVYDEQTAPVAGFYEERSLLTRVLGEGSIEEVLERIKSALSMDGAA</sequence>
<dbReference type="InterPro" id="IPR000850">
    <property type="entry name" value="Adenylat/UMP-CMP_kin"/>
</dbReference>
<dbReference type="GO" id="GO:0005524">
    <property type="term" value="F:ATP binding"/>
    <property type="evidence" value="ECO:0007669"/>
    <property type="project" value="UniProtKB-UniRule"/>
</dbReference>
<dbReference type="PRINTS" id="PR00094">
    <property type="entry name" value="ADENYLTKNASE"/>
</dbReference>
<keyword evidence="2 5" id="KW-0545">Nucleotide biosynthesis</keyword>
<dbReference type="GO" id="GO:0044209">
    <property type="term" value="P:AMP salvage"/>
    <property type="evidence" value="ECO:0007669"/>
    <property type="project" value="UniProtKB-UniRule"/>
</dbReference>
<keyword evidence="5 7" id="KW-0067">ATP-binding</keyword>
<keyword evidence="1 5" id="KW-0808">Transferase</keyword>
<feature type="binding site" evidence="5">
    <location>
        <position position="36"/>
    </location>
    <ligand>
        <name>AMP</name>
        <dbReference type="ChEBI" id="CHEBI:456215"/>
    </ligand>
</feature>
<evidence type="ECO:0000256" key="3">
    <source>
        <dbReference type="ARBA" id="ARBA00022741"/>
    </source>
</evidence>
<dbReference type="NCBIfam" id="NF011104">
    <property type="entry name" value="PRK14531.1"/>
    <property type="match status" value="1"/>
</dbReference>
<dbReference type="GO" id="GO:0004017">
    <property type="term" value="F:AMP kinase activity"/>
    <property type="evidence" value="ECO:0007669"/>
    <property type="project" value="UniProtKB-UniRule"/>
</dbReference>
<dbReference type="NCBIfam" id="TIGR01351">
    <property type="entry name" value="adk"/>
    <property type="match status" value="1"/>
</dbReference>
<feature type="binding site" evidence="5">
    <location>
        <position position="92"/>
    </location>
    <ligand>
        <name>AMP</name>
        <dbReference type="ChEBI" id="CHEBI:456215"/>
    </ligand>
</feature>
<dbReference type="RefSeq" id="WP_150864262.1">
    <property type="nucleotide sequence ID" value="NZ_VYXP01000005.1"/>
</dbReference>
<evidence type="ECO:0000256" key="1">
    <source>
        <dbReference type="ARBA" id="ARBA00022679"/>
    </source>
</evidence>
<dbReference type="AlphaFoldDB" id="A0A5N0T9A6"/>
<organism evidence="8 9">
    <name type="scientific">Marinihelvus fidelis</name>
    <dbReference type="NCBI Taxonomy" id="2613842"/>
    <lineage>
        <taxon>Bacteria</taxon>
        <taxon>Pseudomonadati</taxon>
        <taxon>Pseudomonadota</taxon>
        <taxon>Gammaproteobacteria</taxon>
        <taxon>Chromatiales</taxon>
        <taxon>Wenzhouxiangellaceae</taxon>
        <taxon>Marinihelvus</taxon>
    </lineage>
</organism>
<dbReference type="CDD" id="cd01428">
    <property type="entry name" value="ADK"/>
    <property type="match status" value="1"/>
</dbReference>
<comment type="catalytic activity">
    <reaction evidence="5 7">
        <text>AMP + ATP = 2 ADP</text>
        <dbReference type="Rhea" id="RHEA:12973"/>
        <dbReference type="ChEBI" id="CHEBI:30616"/>
        <dbReference type="ChEBI" id="CHEBI:456215"/>
        <dbReference type="ChEBI" id="CHEBI:456216"/>
        <dbReference type="EC" id="2.7.4.3"/>
    </reaction>
</comment>
<comment type="pathway">
    <text evidence="5">Purine metabolism; AMP biosynthesis via salvage pathway; AMP from ADP: step 1/1.</text>
</comment>
<feature type="binding site" evidence="5">
    <location>
        <begin position="10"/>
        <end position="15"/>
    </location>
    <ligand>
        <name>ATP</name>
        <dbReference type="ChEBI" id="CHEBI:30616"/>
    </ligand>
</feature>
<comment type="subcellular location">
    <subcellularLocation>
        <location evidence="5 7">Cytoplasm</location>
    </subcellularLocation>
</comment>
<dbReference type="PANTHER" id="PTHR23359">
    <property type="entry name" value="NUCLEOTIDE KINASE"/>
    <property type="match status" value="1"/>
</dbReference>
<reference evidence="8 9" key="1">
    <citation type="submission" date="2019-09" db="EMBL/GenBank/DDBJ databases">
        <title>Wenzhouxiangella sp. Genome sequencing and assembly.</title>
        <authorList>
            <person name="Zhang R."/>
        </authorList>
    </citation>
    <scope>NUCLEOTIDE SEQUENCE [LARGE SCALE GENOMIC DNA]</scope>
    <source>
        <strain evidence="8 9">W260</strain>
    </source>
</reference>
<feature type="region of interest" description="NMP" evidence="5">
    <location>
        <begin position="30"/>
        <end position="59"/>
    </location>
</feature>
<name>A0A5N0T9A6_9GAMM</name>
<feature type="binding site" evidence="5">
    <location>
        <begin position="57"/>
        <end position="59"/>
    </location>
    <ligand>
        <name>AMP</name>
        <dbReference type="ChEBI" id="CHEBI:456215"/>
    </ligand>
</feature>
<keyword evidence="4 5" id="KW-0418">Kinase</keyword>
<accession>A0A5N0T9A6</accession>
<comment type="similarity">
    <text evidence="5 6">Belongs to the adenylate kinase family.</text>
</comment>
<keyword evidence="3 5" id="KW-0547">Nucleotide-binding</keyword>
<evidence type="ECO:0000256" key="7">
    <source>
        <dbReference type="RuleBase" id="RU003331"/>
    </source>
</evidence>